<evidence type="ECO:0000256" key="1">
    <source>
        <dbReference type="SAM" id="MobiDB-lite"/>
    </source>
</evidence>
<dbReference type="EMBL" id="KN823049">
    <property type="protein sequence ID" value="KIO25043.1"/>
    <property type="molecule type" value="Genomic_DNA"/>
</dbReference>
<feature type="compositionally biased region" description="Polar residues" evidence="1">
    <location>
        <begin position="7"/>
        <end position="19"/>
    </location>
</feature>
<reference evidence="2 3" key="1">
    <citation type="submission" date="2014-04" db="EMBL/GenBank/DDBJ databases">
        <authorList>
            <consortium name="DOE Joint Genome Institute"/>
            <person name="Kuo A."/>
            <person name="Girlanda M."/>
            <person name="Perotto S."/>
            <person name="Kohler A."/>
            <person name="Nagy L.G."/>
            <person name="Floudas D."/>
            <person name="Copeland A."/>
            <person name="Barry K.W."/>
            <person name="Cichocki N."/>
            <person name="Veneault-Fourrey C."/>
            <person name="LaButti K."/>
            <person name="Lindquist E.A."/>
            <person name="Lipzen A."/>
            <person name="Lundell T."/>
            <person name="Morin E."/>
            <person name="Murat C."/>
            <person name="Sun H."/>
            <person name="Tunlid A."/>
            <person name="Henrissat B."/>
            <person name="Grigoriev I.V."/>
            <person name="Hibbett D.S."/>
            <person name="Martin F."/>
            <person name="Nordberg H.P."/>
            <person name="Cantor M.N."/>
            <person name="Hua S.X."/>
        </authorList>
    </citation>
    <scope>NUCLEOTIDE SEQUENCE [LARGE SCALE GENOMIC DNA]</scope>
    <source>
        <strain evidence="2 3">MUT 4182</strain>
    </source>
</reference>
<name>A0A0C3KU74_9AGAM</name>
<sequence length="178" mass="18875">MFAAPSASGSQQDHGSPSQRPIAMHFPNTSNPYLQKPFAGIDPSMPLTNTPPAAQSTFLSSLTSGFGLLSNKKFKDTSSGSGSLLQYARDPKAQSTPTLSPSAKVFADIPGRHSNVSGTRGRFGHGIIADAELDPSMPRTSRDGPDIAKLDGLVAQHIQAERDLFKKVARGAARTDRE</sequence>
<protein>
    <submittedName>
        <fullName evidence="2">Uncharacterized protein</fullName>
    </submittedName>
</protein>
<dbReference type="AlphaFoldDB" id="A0A0C3KU74"/>
<dbReference type="Proteomes" id="UP000054248">
    <property type="component" value="Unassembled WGS sequence"/>
</dbReference>
<dbReference type="HOGENOM" id="CLU_1511689_0_0_1"/>
<proteinExistence type="predicted"/>
<accession>A0A0C3KU74</accession>
<dbReference type="OrthoDB" id="3261862at2759"/>
<evidence type="ECO:0000313" key="2">
    <source>
        <dbReference type="EMBL" id="KIO25043.1"/>
    </source>
</evidence>
<evidence type="ECO:0000313" key="3">
    <source>
        <dbReference type="Proteomes" id="UP000054248"/>
    </source>
</evidence>
<gene>
    <name evidence="2" type="ORF">M407DRAFT_244201</name>
</gene>
<keyword evidence="3" id="KW-1185">Reference proteome</keyword>
<reference evidence="3" key="2">
    <citation type="submission" date="2015-01" db="EMBL/GenBank/DDBJ databases">
        <title>Evolutionary Origins and Diversification of the Mycorrhizal Mutualists.</title>
        <authorList>
            <consortium name="DOE Joint Genome Institute"/>
            <consortium name="Mycorrhizal Genomics Consortium"/>
            <person name="Kohler A."/>
            <person name="Kuo A."/>
            <person name="Nagy L.G."/>
            <person name="Floudas D."/>
            <person name="Copeland A."/>
            <person name="Barry K.W."/>
            <person name="Cichocki N."/>
            <person name="Veneault-Fourrey C."/>
            <person name="LaButti K."/>
            <person name="Lindquist E.A."/>
            <person name="Lipzen A."/>
            <person name="Lundell T."/>
            <person name="Morin E."/>
            <person name="Murat C."/>
            <person name="Riley R."/>
            <person name="Ohm R."/>
            <person name="Sun H."/>
            <person name="Tunlid A."/>
            <person name="Henrissat B."/>
            <person name="Grigoriev I.V."/>
            <person name="Hibbett D.S."/>
            <person name="Martin F."/>
        </authorList>
    </citation>
    <scope>NUCLEOTIDE SEQUENCE [LARGE SCALE GENOMIC DNA]</scope>
    <source>
        <strain evidence="3">MUT 4182</strain>
    </source>
</reference>
<feature type="region of interest" description="Disordered" evidence="1">
    <location>
        <begin position="1"/>
        <end position="54"/>
    </location>
</feature>
<organism evidence="2 3">
    <name type="scientific">Tulasnella calospora MUT 4182</name>
    <dbReference type="NCBI Taxonomy" id="1051891"/>
    <lineage>
        <taxon>Eukaryota</taxon>
        <taxon>Fungi</taxon>
        <taxon>Dikarya</taxon>
        <taxon>Basidiomycota</taxon>
        <taxon>Agaricomycotina</taxon>
        <taxon>Agaricomycetes</taxon>
        <taxon>Cantharellales</taxon>
        <taxon>Tulasnellaceae</taxon>
        <taxon>Tulasnella</taxon>
    </lineage>
</organism>
<feature type="region of interest" description="Disordered" evidence="1">
    <location>
        <begin position="76"/>
        <end position="123"/>
    </location>
</feature>